<organism evidence="4 5">
    <name type="scientific">Eremothecium sinecaudum</name>
    <dbReference type="NCBI Taxonomy" id="45286"/>
    <lineage>
        <taxon>Eukaryota</taxon>
        <taxon>Fungi</taxon>
        <taxon>Dikarya</taxon>
        <taxon>Ascomycota</taxon>
        <taxon>Saccharomycotina</taxon>
        <taxon>Saccharomycetes</taxon>
        <taxon>Saccharomycetales</taxon>
        <taxon>Saccharomycetaceae</taxon>
        <taxon>Eremothecium</taxon>
    </lineage>
</organism>
<dbReference type="GO" id="GO:0052717">
    <property type="term" value="F:tRNA-specific adenosine-34 deaminase activity"/>
    <property type="evidence" value="ECO:0007669"/>
    <property type="project" value="TreeGrafter"/>
</dbReference>
<dbReference type="InterPro" id="IPR002125">
    <property type="entry name" value="CMP_dCMP_dom"/>
</dbReference>
<dbReference type="STRING" id="45286.A0A0X8HU82"/>
<accession>A0A0X8HU82</accession>
<gene>
    <name evidence="4" type="ORF">AW171_hschr53455</name>
</gene>
<dbReference type="InterPro" id="IPR016193">
    <property type="entry name" value="Cytidine_deaminase-like"/>
</dbReference>
<dbReference type="GO" id="GO:0005634">
    <property type="term" value="C:nucleus"/>
    <property type="evidence" value="ECO:0007669"/>
    <property type="project" value="TreeGrafter"/>
</dbReference>
<dbReference type="OrthoDB" id="3180714at2759"/>
<dbReference type="CDD" id="cd01285">
    <property type="entry name" value="nucleoside_deaminase"/>
    <property type="match status" value="1"/>
</dbReference>
<comment type="similarity">
    <text evidence="2">Belongs to the cytidine and deoxycytidylate deaminase family. ADAT3 subfamily.</text>
</comment>
<dbReference type="Pfam" id="PF00383">
    <property type="entry name" value="dCMP_cyt_deam_1"/>
    <property type="match status" value="1"/>
</dbReference>
<dbReference type="RefSeq" id="XP_017988499.1">
    <property type="nucleotide sequence ID" value="XM_018133010.1"/>
</dbReference>
<evidence type="ECO:0000259" key="3">
    <source>
        <dbReference type="PROSITE" id="PS51747"/>
    </source>
</evidence>
<evidence type="ECO:0000256" key="2">
    <source>
        <dbReference type="ARBA" id="ARBA00038160"/>
    </source>
</evidence>
<evidence type="ECO:0000313" key="5">
    <source>
        <dbReference type="Proteomes" id="UP000243052"/>
    </source>
</evidence>
<dbReference type="PANTHER" id="PTHR11079:SF156">
    <property type="entry name" value="INACTIVE TRNA-SPECIFIC ADENOSINE DEAMINASE-LIKE PROTEIN 3-RELATED"/>
    <property type="match status" value="1"/>
</dbReference>
<protein>
    <submittedName>
        <fullName evidence="4">HER225Wp</fullName>
    </submittedName>
</protein>
<name>A0A0X8HU82_9SACH</name>
<dbReference type="GeneID" id="28724793"/>
<reference evidence="4 5" key="1">
    <citation type="submission" date="2016-01" db="EMBL/GenBank/DDBJ databases">
        <title>Genome sequence of the yeast Holleya sinecauda.</title>
        <authorList>
            <person name="Dietrich F.S."/>
        </authorList>
    </citation>
    <scope>NUCLEOTIDE SEQUENCE [LARGE SCALE GENOMIC DNA]</scope>
    <source>
        <strain evidence="4 5">ATCC 58844</strain>
    </source>
</reference>
<evidence type="ECO:0000256" key="1">
    <source>
        <dbReference type="ARBA" id="ARBA00022694"/>
    </source>
</evidence>
<dbReference type="Gene3D" id="3.40.140.10">
    <property type="entry name" value="Cytidine Deaminase, domain 2"/>
    <property type="match status" value="1"/>
</dbReference>
<dbReference type="SUPFAM" id="SSF53927">
    <property type="entry name" value="Cytidine deaminase-like"/>
    <property type="match status" value="1"/>
</dbReference>
<evidence type="ECO:0000313" key="4">
    <source>
        <dbReference type="EMBL" id="AMD21503.1"/>
    </source>
</evidence>
<dbReference type="Proteomes" id="UP000243052">
    <property type="component" value="Chromosome v"/>
</dbReference>
<dbReference type="PROSITE" id="PS51747">
    <property type="entry name" value="CYT_DCMP_DEAMINASES_2"/>
    <property type="match status" value="1"/>
</dbReference>
<proteinExistence type="inferred from homology"/>
<dbReference type="GO" id="GO:0005737">
    <property type="term" value="C:cytoplasm"/>
    <property type="evidence" value="ECO:0007669"/>
    <property type="project" value="TreeGrafter"/>
</dbReference>
<dbReference type="AlphaFoldDB" id="A0A0X8HU82"/>
<feature type="domain" description="CMP/dCMP-type deaminase" evidence="3">
    <location>
        <begin position="164"/>
        <end position="292"/>
    </location>
</feature>
<dbReference type="EMBL" id="CP014245">
    <property type="protein sequence ID" value="AMD21503.1"/>
    <property type="molecule type" value="Genomic_DNA"/>
</dbReference>
<keyword evidence="5" id="KW-1185">Reference proteome</keyword>
<dbReference type="PANTHER" id="PTHR11079">
    <property type="entry name" value="CYTOSINE DEAMINASE FAMILY MEMBER"/>
    <property type="match status" value="1"/>
</dbReference>
<dbReference type="GO" id="GO:0008033">
    <property type="term" value="P:tRNA processing"/>
    <property type="evidence" value="ECO:0007669"/>
    <property type="project" value="UniProtKB-KW"/>
</dbReference>
<keyword evidence="1" id="KW-0819">tRNA processing</keyword>
<sequence>MVKKHLNSIKIDFKKCIIEDCLLQIRNLKHINEPDLVKVWTIEIAPKDTPLVLNFIKEYFSDDDPVTYLHCKRIQKSADGSKLCVILCSTKLISDADDVCKKLKEADFAYEKLAQHDLPMVAPYSRELSREWSTRYWPLVWRGNPNDQILNDCVFDIPYIKKILEKVESKCIEIKDSKKGLPIVTAFVNPADVNNPYFEIDYRFEGDALCHSIMQGIRKVANEEAKRRERVSKGLEEARIDNYLCLDFEVYTSHEPCSMCAMALIHSRIKRCIFIEPRTKTGSLKQDSGDGYCMHNNKELNSKYEVFQWVGKQFSLPEIGADECC</sequence>